<dbReference type="RefSeq" id="WP_307363088.1">
    <property type="nucleotide sequence ID" value="NZ_JAUSXK010000001.1"/>
</dbReference>
<dbReference type="SMART" id="SM00822">
    <property type="entry name" value="PKS_KR"/>
    <property type="match status" value="1"/>
</dbReference>
<keyword evidence="2" id="KW-0560">Oxidoreductase</keyword>
<organism evidence="5 6">
    <name type="scientific">Microbacterium murale</name>
    <dbReference type="NCBI Taxonomy" id="1081040"/>
    <lineage>
        <taxon>Bacteria</taxon>
        <taxon>Bacillati</taxon>
        <taxon>Actinomycetota</taxon>
        <taxon>Actinomycetes</taxon>
        <taxon>Micrococcales</taxon>
        <taxon>Microbacteriaceae</taxon>
        <taxon>Microbacterium</taxon>
    </lineage>
</organism>
<dbReference type="Pfam" id="PF00106">
    <property type="entry name" value="adh_short"/>
    <property type="match status" value="1"/>
</dbReference>
<dbReference type="InterPro" id="IPR057326">
    <property type="entry name" value="KR_dom"/>
</dbReference>
<dbReference type="InterPro" id="IPR002347">
    <property type="entry name" value="SDR_fam"/>
</dbReference>
<dbReference type="PRINTS" id="PR00081">
    <property type="entry name" value="GDHRDH"/>
</dbReference>
<evidence type="ECO:0000256" key="2">
    <source>
        <dbReference type="ARBA" id="ARBA00023002"/>
    </source>
</evidence>
<sequence length="279" mass="29019">MTLDLRGGTALITGASSGIGAEFARRFAGRGSDLVLVARRADRLEELASELRTTAGVRVDVVSADLAVSGAADALHAELTQRGIRVTSLVNNAGFGTHGAFDHSDPARATSEIQLNVGTLVELSRAFIPQLLAGNGALVTVASTAAYQPIPGMAVYGATKAFVLSFTEALWAEAQGTGLRVLAVSPGSTRTEFFDVVGTDDASVGRQQTAGDVVDTAFRELDRNRSRPSVISGRVNHLMAVGTRLLSRRAAALTSARVLGDVRMGGQRAVDTSARASAK</sequence>
<comment type="similarity">
    <text evidence="1 3">Belongs to the short-chain dehydrogenases/reductases (SDR) family.</text>
</comment>
<keyword evidence="6" id="KW-1185">Reference proteome</keyword>
<name>A0ABU0PC54_9MICO</name>
<dbReference type="PANTHER" id="PTHR42901">
    <property type="entry name" value="ALCOHOL DEHYDROGENASE"/>
    <property type="match status" value="1"/>
</dbReference>
<evidence type="ECO:0000256" key="3">
    <source>
        <dbReference type="RuleBase" id="RU000363"/>
    </source>
</evidence>
<dbReference type="PANTHER" id="PTHR42901:SF1">
    <property type="entry name" value="ALCOHOL DEHYDROGENASE"/>
    <property type="match status" value="1"/>
</dbReference>
<evidence type="ECO:0000256" key="1">
    <source>
        <dbReference type="ARBA" id="ARBA00006484"/>
    </source>
</evidence>
<protein>
    <submittedName>
        <fullName evidence="5">Short-subunit dehydrogenase</fullName>
    </submittedName>
</protein>
<dbReference type="EMBL" id="JAUSXK010000001">
    <property type="protein sequence ID" value="MDQ0644905.1"/>
    <property type="molecule type" value="Genomic_DNA"/>
</dbReference>
<dbReference type="PRINTS" id="PR00080">
    <property type="entry name" value="SDRFAMILY"/>
</dbReference>
<proteinExistence type="inferred from homology"/>
<feature type="domain" description="Ketoreductase" evidence="4">
    <location>
        <begin position="8"/>
        <end position="187"/>
    </location>
</feature>
<evidence type="ECO:0000313" key="5">
    <source>
        <dbReference type="EMBL" id="MDQ0644905.1"/>
    </source>
</evidence>
<gene>
    <name evidence="5" type="ORF">QFZ46_003065</name>
</gene>
<accession>A0ABU0PC54</accession>
<dbReference type="Gene3D" id="3.40.50.720">
    <property type="entry name" value="NAD(P)-binding Rossmann-like Domain"/>
    <property type="match status" value="1"/>
</dbReference>
<reference evidence="5 6" key="1">
    <citation type="submission" date="2023-07" db="EMBL/GenBank/DDBJ databases">
        <title>Comparative genomics of wheat-associated soil bacteria to identify genetic determinants of phenazine resistance.</title>
        <authorList>
            <person name="Mouncey N."/>
        </authorList>
    </citation>
    <scope>NUCLEOTIDE SEQUENCE [LARGE SCALE GENOMIC DNA]</scope>
    <source>
        <strain evidence="5 6">W2I7</strain>
    </source>
</reference>
<dbReference type="SUPFAM" id="SSF51735">
    <property type="entry name" value="NAD(P)-binding Rossmann-fold domains"/>
    <property type="match status" value="1"/>
</dbReference>
<evidence type="ECO:0000259" key="4">
    <source>
        <dbReference type="SMART" id="SM00822"/>
    </source>
</evidence>
<dbReference type="InterPro" id="IPR036291">
    <property type="entry name" value="NAD(P)-bd_dom_sf"/>
</dbReference>
<comment type="caution">
    <text evidence="5">The sequence shown here is derived from an EMBL/GenBank/DDBJ whole genome shotgun (WGS) entry which is preliminary data.</text>
</comment>
<dbReference type="PIRSF" id="PIRSF000126">
    <property type="entry name" value="11-beta-HSD1"/>
    <property type="match status" value="1"/>
</dbReference>
<evidence type="ECO:0000313" key="6">
    <source>
        <dbReference type="Proteomes" id="UP001239085"/>
    </source>
</evidence>
<dbReference type="Proteomes" id="UP001239085">
    <property type="component" value="Unassembled WGS sequence"/>
</dbReference>
<dbReference type="CDD" id="cd05233">
    <property type="entry name" value="SDR_c"/>
    <property type="match status" value="1"/>
</dbReference>